<protein>
    <recommendedName>
        <fullName evidence="3">MetA-pathway of phenol degradation</fullName>
    </recommendedName>
</protein>
<keyword evidence="2" id="KW-1185">Reference proteome</keyword>
<reference evidence="1 2" key="1">
    <citation type="submission" date="2016-12" db="EMBL/GenBank/DDBJ databases">
        <title>Isolation and genomic insights into novel planktonic Zetaproteobacteria from stratified waters of the Chesapeake Bay.</title>
        <authorList>
            <person name="McAllister S.M."/>
            <person name="Kato S."/>
            <person name="Chan C.S."/>
            <person name="Chiu B.K."/>
            <person name="Field E.K."/>
        </authorList>
    </citation>
    <scope>NUCLEOTIDE SEQUENCE [LARGE SCALE GENOMIC DNA]</scope>
    <source>
        <strain evidence="1 2">CP-8</strain>
    </source>
</reference>
<proteinExistence type="predicted"/>
<dbReference type="Proteomes" id="UP000231637">
    <property type="component" value="Chromosome"/>
</dbReference>
<name>A0A2K8L1R7_9PROT</name>
<accession>A0A2K8L1R7</accession>
<evidence type="ECO:0008006" key="3">
    <source>
        <dbReference type="Google" id="ProtNLM"/>
    </source>
</evidence>
<dbReference type="EMBL" id="CP018800">
    <property type="protein sequence ID" value="ATX81227.1"/>
    <property type="molecule type" value="Genomic_DNA"/>
</dbReference>
<gene>
    <name evidence="1" type="ORF">Ga0123462_0352</name>
</gene>
<sequence length="392" mass="42796">MARLRVLSGSYACSPALLIIKYILEKNMKFVKSLAIASALALSTISAGQQAYASECGLSCCIAAGVDGIGSATGLTVSLQYDTMLMKTNKRGTNEITPQQIISNQLAGTAGMYAVSNSMTMQKIAANFAYRMDEDNAFVLTVPYIINDMEMMMGMKMMPMSPIVYSLNNMDTIEGLGDISLLYLRDVYKDADIRTRQRFSVGVGIKAPTGASKARTRSGHLVHMMMQAGTGSWDGLLIANGTMAFGEHEDGGAQWLVSPSATYHMTTRNSLGYKVGDRLNVDLSTRYRVTSKFNVKLDLNGVYSQKDSTDGTKDPNFLNNMMVPAAYQRTVNVLDNVNNTGLASLFVSPGFQWIVADGVTLSGEYRIPVYQDVRGIQQVTDNWFFLRATAAF</sequence>
<dbReference type="AlphaFoldDB" id="A0A2K8L1R7"/>
<dbReference type="KEGG" id="mfn:Ga0123462_0352"/>
<evidence type="ECO:0000313" key="2">
    <source>
        <dbReference type="Proteomes" id="UP000231637"/>
    </source>
</evidence>
<organism evidence="1 2">
    <name type="scientific">Mariprofundus ferrinatatus</name>
    <dbReference type="NCBI Taxonomy" id="1921087"/>
    <lineage>
        <taxon>Bacteria</taxon>
        <taxon>Pseudomonadati</taxon>
        <taxon>Pseudomonadota</taxon>
        <taxon>Candidatius Mariprofundia</taxon>
        <taxon>Mariprofundales</taxon>
        <taxon>Mariprofundaceae</taxon>
        <taxon>Mariprofundus</taxon>
    </lineage>
</organism>
<evidence type="ECO:0000313" key="1">
    <source>
        <dbReference type="EMBL" id="ATX81227.1"/>
    </source>
</evidence>